<proteinExistence type="predicted"/>
<sequence length="101" mass="11718">MTTEVKHLTERDSLLDVDWEPTFRFFIQNVLQGDLSTGLTELTTANFRQTLLQNLWQPTLFLRFAPTTSTSPKLYIFNGLQETLEYQGWIIGTSDELQAFQ</sequence>
<dbReference type="EMBL" id="KN837178">
    <property type="protein sequence ID" value="KIJ36412.1"/>
    <property type="molecule type" value="Genomic_DNA"/>
</dbReference>
<organism evidence="2 3">
    <name type="scientific">Sphaerobolus stellatus (strain SS14)</name>
    <dbReference type="NCBI Taxonomy" id="990650"/>
    <lineage>
        <taxon>Eukaryota</taxon>
        <taxon>Fungi</taxon>
        <taxon>Dikarya</taxon>
        <taxon>Basidiomycota</taxon>
        <taxon>Agaricomycotina</taxon>
        <taxon>Agaricomycetes</taxon>
        <taxon>Phallomycetidae</taxon>
        <taxon>Geastrales</taxon>
        <taxon>Sphaerobolaceae</taxon>
        <taxon>Sphaerobolus</taxon>
    </lineage>
</organism>
<name>A0A0C9VGG1_SPHS4</name>
<evidence type="ECO:0000313" key="1">
    <source>
        <dbReference type="EMBL" id="KIJ36412.1"/>
    </source>
</evidence>
<dbReference type="AlphaFoldDB" id="A0A0C9VGG1"/>
<reference evidence="2 3" key="1">
    <citation type="submission" date="2014-06" db="EMBL/GenBank/DDBJ databases">
        <title>Evolutionary Origins and Diversification of the Mycorrhizal Mutualists.</title>
        <authorList>
            <consortium name="DOE Joint Genome Institute"/>
            <consortium name="Mycorrhizal Genomics Consortium"/>
            <person name="Kohler A."/>
            <person name="Kuo A."/>
            <person name="Nagy L.G."/>
            <person name="Floudas D."/>
            <person name="Copeland A."/>
            <person name="Barry K.W."/>
            <person name="Cichocki N."/>
            <person name="Veneault-Fourrey C."/>
            <person name="LaButti K."/>
            <person name="Lindquist E.A."/>
            <person name="Lipzen A."/>
            <person name="Lundell T."/>
            <person name="Morin E."/>
            <person name="Murat C."/>
            <person name="Riley R."/>
            <person name="Ohm R."/>
            <person name="Sun H."/>
            <person name="Tunlid A."/>
            <person name="Henrissat B."/>
            <person name="Grigoriev I.V."/>
            <person name="Hibbett D.S."/>
            <person name="Martin F."/>
        </authorList>
    </citation>
    <scope>NUCLEOTIDE SEQUENCE [LARGE SCALE GENOMIC DNA]</scope>
    <source>
        <strain evidence="2 3">SS14</strain>
    </source>
</reference>
<protein>
    <submittedName>
        <fullName evidence="2">Uncharacterized protein</fullName>
    </submittedName>
</protein>
<keyword evidence="3" id="KW-1185">Reference proteome</keyword>
<dbReference type="EMBL" id="KN837178">
    <property type="protein sequence ID" value="KIJ36416.1"/>
    <property type="molecule type" value="Genomic_DNA"/>
</dbReference>
<gene>
    <name evidence="1" type="ORF">M422DRAFT_261153</name>
    <name evidence="2" type="ORF">M422DRAFT_261157</name>
</gene>
<accession>A0A0C9VGG1</accession>
<evidence type="ECO:0000313" key="2">
    <source>
        <dbReference type="EMBL" id="KIJ36416.1"/>
    </source>
</evidence>
<dbReference type="Proteomes" id="UP000054279">
    <property type="component" value="Unassembled WGS sequence"/>
</dbReference>
<evidence type="ECO:0000313" key="3">
    <source>
        <dbReference type="Proteomes" id="UP000054279"/>
    </source>
</evidence>
<dbReference type="HOGENOM" id="CLU_2293467_0_0_1"/>